<reference evidence="7 8" key="1">
    <citation type="journal article" date="2011" name="J. Bacteriol.">
        <title>Genome sequence of Chthoniobacter flavus Ellin428, an aerobic heterotrophic soil bacterium.</title>
        <authorList>
            <person name="Kant R."/>
            <person name="van Passel M.W."/>
            <person name="Palva A."/>
            <person name="Lucas S."/>
            <person name="Lapidus A."/>
            <person name="Glavina Del Rio T."/>
            <person name="Dalin E."/>
            <person name="Tice H."/>
            <person name="Bruce D."/>
            <person name="Goodwin L."/>
            <person name="Pitluck S."/>
            <person name="Larimer F.W."/>
            <person name="Land M.L."/>
            <person name="Hauser L."/>
            <person name="Sangwan P."/>
            <person name="de Vos W.M."/>
            <person name="Janssen P.H."/>
            <person name="Smidt H."/>
        </authorList>
    </citation>
    <scope>NUCLEOTIDE SEQUENCE [LARGE SCALE GENOMIC DNA]</scope>
    <source>
        <strain evidence="7 8">Ellin428</strain>
    </source>
</reference>
<dbReference type="GO" id="GO:0071424">
    <property type="term" value="F:rRNA (cytosine-N4-)-methyltransferase activity"/>
    <property type="evidence" value="ECO:0007669"/>
    <property type="project" value="UniProtKB-UniRule"/>
</dbReference>
<dbReference type="EMBL" id="ABVL01000007">
    <property type="protein sequence ID" value="EDY19765.1"/>
    <property type="molecule type" value="Genomic_DNA"/>
</dbReference>
<evidence type="ECO:0000256" key="2">
    <source>
        <dbReference type="ARBA" id="ARBA00022552"/>
    </source>
</evidence>
<comment type="function">
    <text evidence="6">Specifically methylates the N4 position of cytidine in position 1402 (C1402) of 16S rRNA.</text>
</comment>
<proteinExistence type="inferred from homology"/>
<dbReference type="Gene3D" id="3.40.50.150">
    <property type="entry name" value="Vaccinia Virus protein VP39"/>
    <property type="match status" value="1"/>
</dbReference>
<keyword evidence="8" id="KW-1185">Reference proteome</keyword>
<dbReference type="Pfam" id="PF01795">
    <property type="entry name" value="Methyltransf_5"/>
    <property type="match status" value="1"/>
</dbReference>
<dbReference type="STRING" id="497964.CfE428DRAFT_2941"/>
<keyword evidence="5 6" id="KW-0949">S-adenosyl-L-methionine</keyword>
<comment type="caution">
    <text evidence="7">The sequence shown here is derived from an EMBL/GenBank/DDBJ whole genome shotgun (WGS) entry which is preliminary data.</text>
</comment>
<dbReference type="NCBIfam" id="TIGR00006">
    <property type="entry name" value="16S rRNA (cytosine(1402)-N(4))-methyltransferase RsmH"/>
    <property type="match status" value="1"/>
</dbReference>
<dbReference type="GO" id="GO:0070475">
    <property type="term" value="P:rRNA base methylation"/>
    <property type="evidence" value="ECO:0007669"/>
    <property type="project" value="UniProtKB-UniRule"/>
</dbReference>
<dbReference type="PIRSF" id="PIRSF004486">
    <property type="entry name" value="MraW"/>
    <property type="match status" value="1"/>
</dbReference>
<evidence type="ECO:0000256" key="6">
    <source>
        <dbReference type="HAMAP-Rule" id="MF_01007"/>
    </source>
</evidence>
<feature type="binding site" evidence="6">
    <location>
        <begin position="56"/>
        <end position="58"/>
    </location>
    <ligand>
        <name>S-adenosyl-L-methionine</name>
        <dbReference type="ChEBI" id="CHEBI:59789"/>
    </ligand>
</feature>
<evidence type="ECO:0000256" key="5">
    <source>
        <dbReference type="ARBA" id="ARBA00022691"/>
    </source>
</evidence>
<accession>B4D203</accession>
<comment type="subcellular location">
    <subcellularLocation>
        <location evidence="6">Cytoplasm</location>
    </subcellularLocation>
</comment>
<dbReference type="InterPro" id="IPR023397">
    <property type="entry name" value="SAM-dep_MeTrfase_MraW_recog"/>
</dbReference>
<evidence type="ECO:0000313" key="8">
    <source>
        <dbReference type="Proteomes" id="UP000005824"/>
    </source>
</evidence>
<dbReference type="CDD" id="cd02440">
    <property type="entry name" value="AdoMet_MTases"/>
    <property type="match status" value="1"/>
</dbReference>
<gene>
    <name evidence="6" type="primary">rsmH</name>
    <name evidence="7" type="ORF">CfE428DRAFT_2941</name>
</gene>
<protein>
    <recommendedName>
        <fullName evidence="6">Ribosomal RNA small subunit methyltransferase H</fullName>
        <ecNumber evidence="6">2.1.1.199</ecNumber>
    </recommendedName>
    <alternativeName>
        <fullName evidence="6">16S rRNA m(4)C1402 methyltransferase</fullName>
    </alternativeName>
    <alternativeName>
        <fullName evidence="6">rRNA (cytosine-N(4)-)-methyltransferase RsmH</fullName>
    </alternativeName>
</protein>
<evidence type="ECO:0000256" key="1">
    <source>
        <dbReference type="ARBA" id="ARBA00010396"/>
    </source>
</evidence>
<dbReference type="RefSeq" id="WP_006980266.1">
    <property type="nucleotide sequence ID" value="NZ_ABVL01000007.1"/>
</dbReference>
<dbReference type="PANTHER" id="PTHR11265">
    <property type="entry name" value="S-ADENOSYL-METHYLTRANSFERASE MRAW"/>
    <property type="match status" value="1"/>
</dbReference>
<dbReference type="PANTHER" id="PTHR11265:SF0">
    <property type="entry name" value="12S RRNA N4-METHYLCYTIDINE METHYLTRANSFERASE"/>
    <property type="match status" value="1"/>
</dbReference>
<comment type="similarity">
    <text evidence="1 6">Belongs to the methyltransferase superfamily. RsmH family.</text>
</comment>
<dbReference type="InParanoid" id="B4D203"/>
<keyword evidence="6" id="KW-0963">Cytoplasm</keyword>
<dbReference type="eggNOG" id="COG0275">
    <property type="taxonomic scope" value="Bacteria"/>
</dbReference>
<dbReference type="AlphaFoldDB" id="B4D203"/>
<dbReference type="SUPFAM" id="SSF53335">
    <property type="entry name" value="S-adenosyl-L-methionine-dependent methyltransferases"/>
    <property type="match status" value="1"/>
</dbReference>
<comment type="catalytic activity">
    <reaction evidence="6">
        <text>cytidine(1402) in 16S rRNA + S-adenosyl-L-methionine = N(4)-methylcytidine(1402) in 16S rRNA + S-adenosyl-L-homocysteine + H(+)</text>
        <dbReference type="Rhea" id="RHEA:42928"/>
        <dbReference type="Rhea" id="RHEA-COMP:10286"/>
        <dbReference type="Rhea" id="RHEA-COMP:10287"/>
        <dbReference type="ChEBI" id="CHEBI:15378"/>
        <dbReference type="ChEBI" id="CHEBI:57856"/>
        <dbReference type="ChEBI" id="CHEBI:59789"/>
        <dbReference type="ChEBI" id="CHEBI:74506"/>
        <dbReference type="ChEBI" id="CHEBI:82748"/>
        <dbReference type="EC" id="2.1.1.199"/>
    </reaction>
</comment>
<feature type="binding site" evidence="6">
    <location>
        <position position="121"/>
    </location>
    <ligand>
        <name>S-adenosyl-L-methionine</name>
        <dbReference type="ChEBI" id="CHEBI:59789"/>
    </ligand>
</feature>
<dbReference type="EC" id="2.1.1.199" evidence="6"/>
<dbReference type="HAMAP" id="MF_01007">
    <property type="entry name" value="16SrRNA_methyltr_H"/>
    <property type="match status" value="1"/>
</dbReference>
<dbReference type="InterPro" id="IPR002903">
    <property type="entry name" value="RsmH"/>
</dbReference>
<evidence type="ECO:0000256" key="3">
    <source>
        <dbReference type="ARBA" id="ARBA00022603"/>
    </source>
</evidence>
<dbReference type="Gene3D" id="1.10.150.170">
    <property type="entry name" value="Putative methyltransferase TM0872, insert domain"/>
    <property type="match status" value="1"/>
</dbReference>
<evidence type="ECO:0000256" key="4">
    <source>
        <dbReference type="ARBA" id="ARBA00022679"/>
    </source>
</evidence>
<name>B4D203_9BACT</name>
<feature type="binding site" evidence="6">
    <location>
        <position position="128"/>
    </location>
    <ligand>
        <name>S-adenosyl-L-methionine</name>
        <dbReference type="ChEBI" id="CHEBI:59789"/>
    </ligand>
</feature>
<dbReference type="SUPFAM" id="SSF81799">
    <property type="entry name" value="Putative methyltransferase TM0872, insert domain"/>
    <property type="match status" value="1"/>
</dbReference>
<feature type="binding site" evidence="6">
    <location>
        <position position="73"/>
    </location>
    <ligand>
        <name>S-adenosyl-L-methionine</name>
        <dbReference type="ChEBI" id="CHEBI:59789"/>
    </ligand>
</feature>
<dbReference type="InterPro" id="IPR029063">
    <property type="entry name" value="SAM-dependent_MTases_sf"/>
</dbReference>
<dbReference type="Proteomes" id="UP000005824">
    <property type="component" value="Unassembled WGS sequence"/>
</dbReference>
<keyword evidence="3 6" id="KW-0489">Methyltransferase</keyword>
<keyword evidence="2 6" id="KW-0698">rRNA processing</keyword>
<dbReference type="GO" id="GO:0005737">
    <property type="term" value="C:cytoplasm"/>
    <property type="evidence" value="ECO:0007669"/>
    <property type="project" value="UniProtKB-SubCell"/>
</dbReference>
<evidence type="ECO:0000313" key="7">
    <source>
        <dbReference type="EMBL" id="EDY19765.1"/>
    </source>
</evidence>
<sequence>MSVCVEIPKKPRAKSRRPSLNPRPYEYHESVLLAETVERLAPAPGKVIVDGTLGGGGHTAALLAAGAQVIGFDQDPEALAFAGRKLAEFGGQFRPVHTSFAKAGEALDQLGVEKIDGAMLDLGVSSRQLDAPERGFSFMHDGPLDMRMDPTNLISAADLVNTMAGDQLEKIFRNYGEEPAARKIAAHLVRDRLVAPFRTTLQLAQAVERVVPRHSRTHPATRVFQALRIAVNRELEALTLGLEQFSQRLAPGGRLAIITFHSLEDRIVKVFFKERAAAFIDRPEWPEARPNPIHIFKAITGKPVVASDAEQRANPRSRSAKLRVVERIPYVR</sequence>
<feature type="binding site" evidence="6">
    <location>
        <position position="100"/>
    </location>
    <ligand>
        <name>S-adenosyl-L-methionine</name>
        <dbReference type="ChEBI" id="CHEBI:59789"/>
    </ligand>
</feature>
<keyword evidence="4 6" id="KW-0808">Transferase</keyword>
<organism evidence="7 8">
    <name type="scientific">Chthoniobacter flavus Ellin428</name>
    <dbReference type="NCBI Taxonomy" id="497964"/>
    <lineage>
        <taxon>Bacteria</taxon>
        <taxon>Pseudomonadati</taxon>
        <taxon>Verrucomicrobiota</taxon>
        <taxon>Spartobacteria</taxon>
        <taxon>Chthoniobacterales</taxon>
        <taxon>Chthoniobacteraceae</taxon>
        <taxon>Chthoniobacter</taxon>
    </lineage>
</organism>
<dbReference type="FunCoup" id="B4D203">
    <property type="interactions" value="558"/>
</dbReference>